<reference evidence="11 12" key="1">
    <citation type="journal article" date="2024" name="BMC Genomics">
        <title>De novo assembly and annotation of Popillia japonica's genome with initial clues to its potential as an invasive pest.</title>
        <authorList>
            <person name="Cucini C."/>
            <person name="Boschi S."/>
            <person name="Funari R."/>
            <person name="Cardaioli E."/>
            <person name="Iannotti N."/>
            <person name="Marturano G."/>
            <person name="Paoli F."/>
            <person name="Bruttini M."/>
            <person name="Carapelli A."/>
            <person name="Frati F."/>
            <person name="Nardi F."/>
        </authorList>
    </citation>
    <scope>NUCLEOTIDE SEQUENCE [LARGE SCALE GENOMIC DNA]</scope>
    <source>
        <strain evidence="11">DMR45628</strain>
    </source>
</reference>
<dbReference type="InterPro" id="IPR029056">
    <property type="entry name" value="Ribokinase-like"/>
</dbReference>
<keyword evidence="6 9" id="KW-0547">Nucleotide-binding</keyword>
<protein>
    <recommendedName>
        <fullName evidence="3 9">Adenosine kinase</fullName>
        <shortName evidence="9">AK</shortName>
        <ecNumber evidence="3 9">2.7.1.20</ecNumber>
    </recommendedName>
    <alternativeName>
        <fullName evidence="9">Adenosine 5'-phosphotransferase</fullName>
    </alternativeName>
</protein>
<dbReference type="GO" id="GO:0006166">
    <property type="term" value="P:purine ribonucleoside salvage"/>
    <property type="evidence" value="ECO:0007669"/>
    <property type="project" value="UniProtKB-KW"/>
</dbReference>
<evidence type="ECO:0000313" key="11">
    <source>
        <dbReference type="EMBL" id="KAK9738626.1"/>
    </source>
</evidence>
<keyword evidence="9" id="KW-0539">Nucleus</keyword>
<evidence type="ECO:0000256" key="5">
    <source>
        <dbReference type="ARBA" id="ARBA00022726"/>
    </source>
</evidence>
<comment type="caution">
    <text evidence="11">The sequence shown here is derived from an EMBL/GenBank/DDBJ whole genome shotgun (WGS) entry which is preliminary data.</text>
</comment>
<evidence type="ECO:0000256" key="9">
    <source>
        <dbReference type="RuleBase" id="RU368116"/>
    </source>
</evidence>
<evidence type="ECO:0000259" key="10">
    <source>
        <dbReference type="Pfam" id="PF00294"/>
    </source>
</evidence>
<dbReference type="SUPFAM" id="SSF53613">
    <property type="entry name" value="Ribokinase-like"/>
    <property type="match status" value="1"/>
</dbReference>
<keyword evidence="4 9" id="KW-0808">Transferase</keyword>
<feature type="domain" description="Carbohydrate kinase PfkB" evidence="10">
    <location>
        <begin position="4"/>
        <end position="113"/>
    </location>
</feature>
<dbReference type="Pfam" id="PF00294">
    <property type="entry name" value="PfkB"/>
    <property type="match status" value="1"/>
</dbReference>
<comment type="function">
    <text evidence="9">ATP dependent phosphorylation of adenosine and other related nucleoside analogs to monophosphate derivatives.</text>
</comment>
<comment type="subcellular location">
    <subcellularLocation>
        <location evidence="9">Nucleus</location>
    </subcellularLocation>
</comment>
<dbReference type="GO" id="GO:0004001">
    <property type="term" value="F:adenosine kinase activity"/>
    <property type="evidence" value="ECO:0007669"/>
    <property type="project" value="UniProtKB-UniRule"/>
</dbReference>
<dbReference type="PANTHER" id="PTHR45769">
    <property type="entry name" value="ADENOSINE KINASE"/>
    <property type="match status" value="1"/>
</dbReference>
<keyword evidence="9" id="KW-0460">Magnesium</keyword>
<keyword evidence="5 9" id="KW-0660">Purine salvage</keyword>
<comment type="similarity">
    <text evidence="2 9">Belongs to the carbohydrate kinase PfkB family.</text>
</comment>
<comment type="subunit">
    <text evidence="9">Monomer.</text>
</comment>
<dbReference type="EC" id="2.7.1.20" evidence="3 9"/>
<dbReference type="InterPro" id="IPR001805">
    <property type="entry name" value="Adenokinase"/>
</dbReference>
<sequence length="204" mass="24141">MLYEDNRSFVTDLGASAYLSNEFIDRNDVQLLLTRAKYYYLSAFFLRISYDIIKKICEHSNMEKKVLIFNIGAPFLCNHYSHEFKEILPYVNVLIGNEEEFIQLADVLNYMKRDIKQIALFLYHKCRKVENPISKETLVIMTRGYRTSRQSYYDELTLHAECNKFDELEYFPKPESIKMNLAVLFEEKVLATSNPHSRRIDCSI</sequence>
<evidence type="ECO:0000313" key="12">
    <source>
        <dbReference type="Proteomes" id="UP001458880"/>
    </source>
</evidence>
<dbReference type="GO" id="GO:0006144">
    <property type="term" value="P:purine nucleobase metabolic process"/>
    <property type="evidence" value="ECO:0007669"/>
    <property type="project" value="TreeGrafter"/>
</dbReference>
<dbReference type="GO" id="GO:0044209">
    <property type="term" value="P:AMP salvage"/>
    <property type="evidence" value="ECO:0007669"/>
    <property type="project" value="UniProtKB-UniRule"/>
</dbReference>
<dbReference type="Gene3D" id="3.40.1190.20">
    <property type="match status" value="1"/>
</dbReference>
<keyword evidence="12" id="KW-1185">Reference proteome</keyword>
<keyword evidence="8 9" id="KW-0067">ATP-binding</keyword>
<name>A0AAW1LX72_POPJA</name>
<dbReference type="GO" id="GO:0005634">
    <property type="term" value="C:nucleus"/>
    <property type="evidence" value="ECO:0007669"/>
    <property type="project" value="UniProtKB-SubCell"/>
</dbReference>
<comment type="pathway">
    <text evidence="1 9">Purine metabolism; AMP biosynthesis via salvage pathway; AMP from adenosine: step 1/1.</text>
</comment>
<evidence type="ECO:0000256" key="4">
    <source>
        <dbReference type="ARBA" id="ARBA00022679"/>
    </source>
</evidence>
<gene>
    <name evidence="11" type="ORF">QE152_g9705</name>
</gene>
<comment type="cofactor">
    <cofactor evidence="9">
        <name>Mg(2+)</name>
        <dbReference type="ChEBI" id="CHEBI:18420"/>
    </cofactor>
    <text evidence="9">Binds 3 Mg(2+) ions per subunit.</text>
</comment>
<evidence type="ECO:0000256" key="3">
    <source>
        <dbReference type="ARBA" id="ARBA00012119"/>
    </source>
</evidence>
<evidence type="ECO:0000256" key="8">
    <source>
        <dbReference type="ARBA" id="ARBA00022840"/>
    </source>
</evidence>
<evidence type="ECO:0000256" key="1">
    <source>
        <dbReference type="ARBA" id="ARBA00004801"/>
    </source>
</evidence>
<keyword evidence="7 9" id="KW-0418">Kinase</keyword>
<accession>A0AAW1LX72</accession>
<comment type="catalytic activity">
    <reaction evidence="9">
        <text>adenosine + ATP = AMP + ADP + H(+)</text>
        <dbReference type="Rhea" id="RHEA:20824"/>
        <dbReference type="ChEBI" id="CHEBI:15378"/>
        <dbReference type="ChEBI" id="CHEBI:16335"/>
        <dbReference type="ChEBI" id="CHEBI:30616"/>
        <dbReference type="ChEBI" id="CHEBI:456215"/>
        <dbReference type="ChEBI" id="CHEBI:456216"/>
        <dbReference type="EC" id="2.7.1.20"/>
    </reaction>
</comment>
<proteinExistence type="inferred from homology"/>
<dbReference type="AlphaFoldDB" id="A0AAW1LX72"/>
<dbReference type="EMBL" id="JASPKY010000084">
    <property type="protein sequence ID" value="KAK9738626.1"/>
    <property type="molecule type" value="Genomic_DNA"/>
</dbReference>
<evidence type="ECO:0000256" key="2">
    <source>
        <dbReference type="ARBA" id="ARBA00010688"/>
    </source>
</evidence>
<dbReference type="Proteomes" id="UP001458880">
    <property type="component" value="Unassembled WGS sequence"/>
</dbReference>
<organism evidence="11 12">
    <name type="scientific">Popillia japonica</name>
    <name type="common">Japanese beetle</name>
    <dbReference type="NCBI Taxonomy" id="7064"/>
    <lineage>
        <taxon>Eukaryota</taxon>
        <taxon>Metazoa</taxon>
        <taxon>Ecdysozoa</taxon>
        <taxon>Arthropoda</taxon>
        <taxon>Hexapoda</taxon>
        <taxon>Insecta</taxon>
        <taxon>Pterygota</taxon>
        <taxon>Neoptera</taxon>
        <taxon>Endopterygota</taxon>
        <taxon>Coleoptera</taxon>
        <taxon>Polyphaga</taxon>
        <taxon>Scarabaeiformia</taxon>
        <taxon>Scarabaeidae</taxon>
        <taxon>Rutelinae</taxon>
        <taxon>Popillia</taxon>
    </lineage>
</organism>
<dbReference type="PANTHER" id="PTHR45769:SF3">
    <property type="entry name" value="ADENOSINE KINASE"/>
    <property type="match status" value="1"/>
</dbReference>
<dbReference type="GO" id="GO:0005829">
    <property type="term" value="C:cytosol"/>
    <property type="evidence" value="ECO:0007669"/>
    <property type="project" value="TreeGrafter"/>
</dbReference>
<dbReference type="InterPro" id="IPR011611">
    <property type="entry name" value="PfkB_dom"/>
</dbReference>
<evidence type="ECO:0000256" key="6">
    <source>
        <dbReference type="ARBA" id="ARBA00022741"/>
    </source>
</evidence>
<dbReference type="GO" id="GO:0005524">
    <property type="term" value="F:ATP binding"/>
    <property type="evidence" value="ECO:0007669"/>
    <property type="project" value="UniProtKB-UniRule"/>
</dbReference>
<evidence type="ECO:0000256" key="7">
    <source>
        <dbReference type="ARBA" id="ARBA00022777"/>
    </source>
</evidence>